<dbReference type="Gene3D" id="1.10.10.10">
    <property type="entry name" value="Winged helix-like DNA-binding domain superfamily/Winged helix DNA-binding domain"/>
    <property type="match status" value="1"/>
</dbReference>
<evidence type="ECO:0000313" key="2">
    <source>
        <dbReference type="EMBL" id="MBM6578290.1"/>
    </source>
</evidence>
<feature type="domain" description="HTH lysR-type" evidence="1">
    <location>
        <begin position="2"/>
        <end position="33"/>
    </location>
</feature>
<sequence>MMAPRKLLYFATIVEQGSFNKAAKLLVTSQPALLTSMDGSKPVWAKRSLNAARPVSRRRRWEHCCTLMRVLSGGTVSRRTGADERRAQRRRDLAGYPARSCHQHIAYRRQRLAPDACLAFVARCRKKPTRTAAFGHMHGAVISIVHGATHS</sequence>
<name>A0ABS2DBG5_9SPHN</name>
<gene>
    <name evidence="2" type="ORF">ILT43_18060</name>
</gene>
<keyword evidence="3" id="KW-1185">Reference proteome</keyword>
<comment type="caution">
    <text evidence="2">The sequence shown here is derived from an EMBL/GenBank/DDBJ whole genome shotgun (WGS) entry which is preliminary data.</text>
</comment>
<evidence type="ECO:0000259" key="1">
    <source>
        <dbReference type="PROSITE" id="PS50931"/>
    </source>
</evidence>
<dbReference type="PROSITE" id="PS50931">
    <property type="entry name" value="HTH_LYSR"/>
    <property type="match status" value="1"/>
</dbReference>
<protein>
    <submittedName>
        <fullName evidence="2">LysR family transcriptional regulator</fullName>
    </submittedName>
</protein>
<reference evidence="2 3" key="1">
    <citation type="submission" date="2020-12" db="EMBL/GenBank/DDBJ databases">
        <title>Sphingomonas sp.</title>
        <authorList>
            <person name="Kim M.K."/>
        </authorList>
    </citation>
    <scope>NUCLEOTIDE SEQUENCE [LARGE SCALE GENOMIC DNA]</scope>
    <source>
        <strain evidence="2 3">BT552</strain>
    </source>
</reference>
<accession>A0ABS2DBG5</accession>
<dbReference type="InterPro" id="IPR036388">
    <property type="entry name" value="WH-like_DNA-bd_sf"/>
</dbReference>
<dbReference type="EMBL" id="JAFEMC010000007">
    <property type="protein sequence ID" value="MBM6578290.1"/>
    <property type="molecule type" value="Genomic_DNA"/>
</dbReference>
<organism evidence="2 3">
    <name type="scientific">Sphingomonas longa</name>
    <dbReference type="NCBI Taxonomy" id="2778730"/>
    <lineage>
        <taxon>Bacteria</taxon>
        <taxon>Pseudomonadati</taxon>
        <taxon>Pseudomonadota</taxon>
        <taxon>Alphaproteobacteria</taxon>
        <taxon>Sphingomonadales</taxon>
        <taxon>Sphingomonadaceae</taxon>
        <taxon>Sphingomonas</taxon>
    </lineage>
</organism>
<dbReference type="InterPro" id="IPR000847">
    <property type="entry name" value="LysR_HTH_N"/>
</dbReference>
<evidence type="ECO:0000313" key="3">
    <source>
        <dbReference type="Proteomes" id="UP000763641"/>
    </source>
</evidence>
<proteinExistence type="predicted"/>
<dbReference type="Proteomes" id="UP000763641">
    <property type="component" value="Unassembled WGS sequence"/>
</dbReference>